<dbReference type="EMBL" id="CM047744">
    <property type="protein sequence ID" value="KAJ0027455.1"/>
    <property type="molecule type" value="Genomic_DNA"/>
</dbReference>
<sequence>MTRKKVNLVWIASDSARKASLKKRRGGLMKKVSELTTLCGVNAFAVIFSPDEKEPAMWPSRPVIHQLLARFHTLPEMERGKKMMNQERYFKERSTKVEEQLKKHQRRNKEMDVSHLMHLLFHYGKRQSEFNVNELHGLFWFVQEKKKEIKKRLDYFQQVNALQEAAASPPPLALPPPPPAAEDEMPRTAATGDVRNPVQPAQWDQWFMEVVNTGQNNMNLGLRIPNQTIFAANQMGLPHGNFRSNYNNFASTSSNIIPNYDQMGLLYGTNFRDLNLSGGGDDTETRLPSEFEFLAGSSDVGMPFDVTKPWPNNFYP</sequence>
<organism evidence="1 2">
    <name type="scientific">Pistacia integerrima</name>
    <dbReference type="NCBI Taxonomy" id="434235"/>
    <lineage>
        <taxon>Eukaryota</taxon>
        <taxon>Viridiplantae</taxon>
        <taxon>Streptophyta</taxon>
        <taxon>Embryophyta</taxon>
        <taxon>Tracheophyta</taxon>
        <taxon>Spermatophyta</taxon>
        <taxon>Magnoliopsida</taxon>
        <taxon>eudicotyledons</taxon>
        <taxon>Gunneridae</taxon>
        <taxon>Pentapetalae</taxon>
        <taxon>rosids</taxon>
        <taxon>malvids</taxon>
        <taxon>Sapindales</taxon>
        <taxon>Anacardiaceae</taxon>
        <taxon>Pistacia</taxon>
    </lineage>
</organism>
<keyword evidence="2" id="KW-1185">Reference proteome</keyword>
<proteinExistence type="predicted"/>
<comment type="caution">
    <text evidence="1">The sequence shown here is derived from an EMBL/GenBank/DDBJ whole genome shotgun (WGS) entry which is preliminary data.</text>
</comment>
<dbReference type="Proteomes" id="UP001163603">
    <property type="component" value="Chromosome 9"/>
</dbReference>
<reference evidence="2" key="1">
    <citation type="journal article" date="2023" name="G3 (Bethesda)">
        <title>Genome assembly and association tests identify interacting loci associated with vigor, precocity, and sex in interspecific pistachio rootstocks.</title>
        <authorList>
            <person name="Palmer W."/>
            <person name="Jacygrad E."/>
            <person name="Sagayaradj S."/>
            <person name="Cavanaugh K."/>
            <person name="Han R."/>
            <person name="Bertier L."/>
            <person name="Beede B."/>
            <person name="Kafkas S."/>
            <person name="Golino D."/>
            <person name="Preece J."/>
            <person name="Michelmore R."/>
        </authorList>
    </citation>
    <scope>NUCLEOTIDE SEQUENCE [LARGE SCALE GENOMIC DNA]</scope>
</reference>
<gene>
    <name evidence="1" type="ORF">Pint_36188</name>
</gene>
<name>A0ACC0XZS9_9ROSI</name>
<accession>A0ACC0XZS9</accession>
<protein>
    <submittedName>
        <fullName evidence="1">Uncharacterized protein</fullName>
    </submittedName>
</protein>
<evidence type="ECO:0000313" key="2">
    <source>
        <dbReference type="Proteomes" id="UP001163603"/>
    </source>
</evidence>
<evidence type="ECO:0000313" key="1">
    <source>
        <dbReference type="EMBL" id="KAJ0027455.1"/>
    </source>
</evidence>